<accession>A0A437RCC8</accession>
<dbReference type="InterPro" id="IPR025512">
    <property type="entry name" value="DUF4399"/>
</dbReference>
<evidence type="ECO:0000313" key="3">
    <source>
        <dbReference type="Proteomes" id="UP000285575"/>
    </source>
</evidence>
<name>A0A437RCC8_9BURK</name>
<dbReference type="OrthoDB" id="531568at2"/>
<feature type="domain" description="DUF4399" evidence="1">
    <location>
        <begin position="247"/>
        <end position="328"/>
    </location>
</feature>
<protein>
    <submittedName>
        <fullName evidence="2">DUF4399 domain-containing protein</fullName>
    </submittedName>
</protein>
<evidence type="ECO:0000313" key="2">
    <source>
        <dbReference type="EMBL" id="RVU44441.1"/>
    </source>
</evidence>
<comment type="caution">
    <text evidence="2">The sequence shown here is derived from an EMBL/GenBank/DDBJ whole genome shotgun (WGS) entry which is preliminary data.</text>
</comment>
<gene>
    <name evidence="2" type="ORF">EOE66_17390</name>
</gene>
<dbReference type="EMBL" id="SACR01000005">
    <property type="protein sequence ID" value="RVU44441.1"/>
    <property type="molecule type" value="Genomic_DNA"/>
</dbReference>
<dbReference type="Pfam" id="PF14347">
    <property type="entry name" value="DUF4399"/>
    <property type="match status" value="2"/>
</dbReference>
<feature type="domain" description="DUF4399" evidence="1">
    <location>
        <begin position="104"/>
        <end position="193"/>
    </location>
</feature>
<sequence length="333" mass="36017">MLTARMRGAGLAAAQGVLSLDSLLMLSKSLLPVRALPLALVLITAGGAPAPARAQGEPLPRDERERACWLQHTRERTQVRLNEPTAVEVVNLRDGDVVRSPFRVDFAIRGMGVIPAGKAHPKAGHHHMLLNTPLPLVPGEKIPFNDFHRHFGKGQTGAVLALPPGKHTLRLLFADHDHRPYYVFSPELRITVTGPREGPPLRINPGDLAASCKAWYQDELSRPRPEGQRALIANLRDGEPVSSPFTVRLAVDGFGVAPKGHGGPGLGHFLLDVRAADGRVVQALDLAHGATQVALFLAPGSYQLRLRFVDDSGKRDLVPVSETAVQVTTQEKL</sequence>
<dbReference type="Proteomes" id="UP000285575">
    <property type="component" value="Unassembled WGS sequence"/>
</dbReference>
<proteinExistence type="predicted"/>
<organism evidence="2 3">
    <name type="scientific">Rubrivivax rivuli</name>
    <dbReference type="NCBI Taxonomy" id="1862385"/>
    <lineage>
        <taxon>Bacteria</taxon>
        <taxon>Pseudomonadati</taxon>
        <taxon>Pseudomonadota</taxon>
        <taxon>Betaproteobacteria</taxon>
        <taxon>Burkholderiales</taxon>
        <taxon>Sphaerotilaceae</taxon>
        <taxon>Rubrivivax</taxon>
    </lineage>
</organism>
<reference evidence="2 3" key="1">
    <citation type="submission" date="2019-01" db="EMBL/GenBank/DDBJ databases">
        <authorList>
            <person name="Chen W.-M."/>
        </authorList>
    </citation>
    <scope>NUCLEOTIDE SEQUENCE [LARGE SCALE GENOMIC DNA]</scope>
    <source>
        <strain evidence="2 3">KYPY4</strain>
    </source>
</reference>
<keyword evidence="3" id="KW-1185">Reference proteome</keyword>
<evidence type="ECO:0000259" key="1">
    <source>
        <dbReference type="Pfam" id="PF14347"/>
    </source>
</evidence>
<dbReference type="AlphaFoldDB" id="A0A437RCC8"/>